<dbReference type="PANTHER" id="PTHR30492">
    <property type="entry name" value="METHYLGLYOXAL SYNTHASE"/>
    <property type="match status" value="1"/>
</dbReference>
<dbReference type="Proteomes" id="UP000823960">
    <property type="component" value="Unassembled WGS sequence"/>
</dbReference>
<dbReference type="EC" id="4.2.3.3" evidence="1"/>
<dbReference type="PROSITE" id="PS51855">
    <property type="entry name" value="MGS"/>
    <property type="match status" value="1"/>
</dbReference>
<comment type="function">
    <text evidence="1">Catalyzes the formation of methylglyoxal from dihydroxyacetone phosphate.</text>
</comment>
<feature type="binding site" evidence="1">
    <location>
        <position position="8"/>
    </location>
    <ligand>
        <name>substrate</name>
    </ligand>
</feature>
<dbReference type="InterPro" id="IPR036914">
    <property type="entry name" value="MGS-like_dom_sf"/>
</dbReference>
<dbReference type="AlphaFoldDB" id="A0A9D1NSA3"/>
<reference evidence="3" key="2">
    <citation type="journal article" date="2021" name="PeerJ">
        <title>Extensive microbial diversity within the chicken gut microbiome revealed by metagenomics and culture.</title>
        <authorList>
            <person name="Gilroy R."/>
            <person name="Ravi A."/>
            <person name="Getino M."/>
            <person name="Pursley I."/>
            <person name="Horton D.L."/>
            <person name="Alikhan N.F."/>
            <person name="Baker D."/>
            <person name="Gharbi K."/>
            <person name="Hall N."/>
            <person name="Watson M."/>
            <person name="Adriaenssens E.M."/>
            <person name="Foster-Nyarko E."/>
            <person name="Jarju S."/>
            <person name="Secka A."/>
            <person name="Antonio M."/>
            <person name="Oren A."/>
            <person name="Chaudhuri R.R."/>
            <person name="La Ragione R."/>
            <person name="Hildebrand F."/>
            <person name="Pallen M.J."/>
        </authorList>
    </citation>
    <scope>NUCLEOTIDE SEQUENCE</scope>
    <source>
        <strain evidence="3">1370</strain>
    </source>
</reference>
<evidence type="ECO:0000313" key="4">
    <source>
        <dbReference type="Proteomes" id="UP000823960"/>
    </source>
</evidence>
<dbReference type="Gene3D" id="3.40.50.1380">
    <property type="entry name" value="Methylglyoxal synthase-like domain"/>
    <property type="match status" value="1"/>
</dbReference>
<name>A0A9D1NSA3_9FIRM</name>
<accession>A0A9D1NSA3</accession>
<evidence type="ECO:0000313" key="3">
    <source>
        <dbReference type="EMBL" id="HIV11388.1"/>
    </source>
</evidence>
<dbReference type="SUPFAM" id="SSF52335">
    <property type="entry name" value="Methylglyoxal synthase-like"/>
    <property type="match status" value="1"/>
</dbReference>
<comment type="caution">
    <text evidence="3">The sequence shown here is derived from an EMBL/GenBank/DDBJ whole genome shotgun (WGS) entry which is preliminary data.</text>
</comment>
<comment type="caution">
    <text evidence="1">Lacks conserved residue(s) required for the propagation of feature annotation.</text>
</comment>
<keyword evidence="1 3" id="KW-0456">Lyase</keyword>
<comment type="catalytic activity">
    <reaction evidence="1">
        <text>dihydroxyacetone phosphate = methylglyoxal + phosphate</text>
        <dbReference type="Rhea" id="RHEA:17937"/>
        <dbReference type="ChEBI" id="CHEBI:17158"/>
        <dbReference type="ChEBI" id="CHEBI:43474"/>
        <dbReference type="ChEBI" id="CHEBI:57642"/>
        <dbReference type="EC" id="4.2.3.3"/>
    </reaction>
</comment>
<organism evidence="3 4">
    <name type="scientific">Candidatus Faeciplasma avium</name>
    <dbReference type="NCBI Taxonomy" id="2840798"/>
    <lineage>
        <taxon>Bacteria</taxon>
        <taxon>Bacillati</taxon>
        <taxon>Bacillota</taxon>
        <taxon>Clostridia</taxon>
        <taxon>Eubacteriales</taxon>
        <taxon>Oscillospiraceae</taxon>
        <taxon>Oscillospiraceae incertae sedis</taxon>
        <taxon>Candidatus Faeciplasma</taxon>
    </lineage>
</organism>
<dbReference type="PIRSF" id="PIRSF006614">
    <property type="entry name" value="Methylglyox_syn"/>
    <property type="match status" value="1"/>
</dbReference>
<proteinExistence type="inferred from homology"/>
<dbReference type="PANTHER" id="PTHR30492:SF0">
    <property type="entry name" value="METHYLGLYOXAL SYNTHASE"/>
    <property type="match status" value="1"/>
</dbReference>
<dbReference type="GO" id="GO:0005829">
    <property type="term" value="C:cytosol"/>
    <property type="evidence" value="ECO:0007669"/>
    <property type="project" value="TreeGrafter"/>
</dbReference>
<dbReference type="Pfam" id="PF02142">
    <property type="entry name" value="MGS"/>
    <property type="match status" value="1"/>
</dbReference>
<evidence type="ECO:0000256" key="1">
    <source>
        <dbReference type="HAMAP-Rule" id="MF_00549"/>
    </source>
</evidence>
<reference evidence="3" key="1">
    <citation type="submission" date="2020-10" db="EMBL/GenBank/DDBJ databases">
        <authorList>
            <person name="Gilroy R."/>
        </authorList>
    </citation>
    <scope>NUCLEOTIDE SEQUENCE</scope>
    <source>
        <strain evidence="3">1370</strain>
    </source>
</reference>
<dbReference type="EMBL" id="DVOL01000098">
    <property type="protein sequence ID" value="HIV11388.1"/>
    <property type="molecule type" value="Genomic_DNA"/>
</dbReference>
<dbReference type="GO" id="GO:0008929">
    <property type="term" value="F:methylglyoxal synthase activity"/>
    <property type="evidence" value="ECO:0007669"/>
    <property type="project" value="UniProtKB-UniRule"/>
</dbReference>
<protein>
    <recommendedName>
        <fullName evidence="1">Methylglyoxal synthase</fullName>
        <shortName evidence="1">MGS</shortName>
        <ecNumber evidence="1">4.2.3.3</ecNumber>
    </recommendedName>
</protein>
<comment type="similarity">
    <text evidence="1">Belongs to the methylglyoxal synthase family.</text>
</comment>
<evidence type="ECO:0000259" key="2">
    <source>
        <dbReference type="PROSITE" id="PS51855"/>
    </source>
</evidence>
<gene>
    <name evidence="1" type="primary">mgsA</name>
    <name evidence="3" type="ORF">IAD28_06835</name>
</gene>
<dbReference type="NCBIfam" id="NF003559">
    <property type="entry name" value="PRK05234.1"/>
    <property type="match status" value="1"/>
</dbReference>
<feature type="binding site" evidence="1">
    <location>
        <position position="12"/>
    </location>
    <ligand>
        <name>substrate</name>
    </ligand>
</feature>
<sequence>MNIALIAHDDKKELMIQFCIAYSGILSKHKLCATGTTGKQVAEATGLNIVQYLVGAAGGCQQISSKISCNEIDLLLFFRDPIHRRASEPDERDILRLCDVYNVPVATNIATAEALIMALSRGDLDWRENYRTGLA</sequence>
<dbReference type="InterPro" id="IPR011607">
    <property type="entry name" value="MGS-like_dom"/>
</dbReference>
<dbReference type="InterPro" id="IPR004363">
    <property type="entry name" value="Methylgl_synth"/>
</dbReference>
<dbReference type="GO" id="GO:0019242">
    <property type="term" value="P:methylglyoxal biosynthetic process"/>
    <property type="evidence" value="ECO:0007669"/>
    <property type="project" value="UniProtKB-UniRule"/>
</dbReference>
<feature type="domain" description="MGS-like" evidence="2">
    <location>
        <begin position="1"/>
        <end position="135"/>
    </location>
</feature>
<dbReference type="HAMAP" id="MF_00549">
    <property type="entry name" value="Methylglyoxal_synth"/>
    <property type="match status" value="1"/>
</dbReference>
<dbReference type="SMART" id="SM00851">
    <property type="entry name" value="MGS"/>
    <property type="match status" value="1"/>
</dbReference>
<feature type="binding site" evidence="1">
    <location>
        <begin position="34"/>
        <end position="37"/>
    </location>
    <ligand>
        <name>substrate</name>
    </ligand>
</feature>